<feature type="region of interest" description="Disordered" evidence="1">
    <location>
        <begin position="154"/>
        <end position="205"/>
    </location>
</feature>
<feature type="compositionally biased region" description="Basic and acidic residues" evidence="1">
    <location>
        <begin position="1932"/>
        <end position="1958"/>
    </location>
</feature>
<feature type="compositionally biased region" description="Basic and acidic residues" evidence="1">
    <location>
        <begin position="2126"/>
        <end position="2138"/>
    </location>
</feature>
<dbReference type="EMBL" id="CP017817">
    <property type="protein sequence ID" value="APA09126.1"/>
    <property type="molecule type" value="Genomic_DNA"/>
</dbReference>
<evidence type="ECO:0000313" key="2">
    <source>
        <dbReference type="EMBL" id="APA09126.1"/>
    </source>
</evidence>
<feature type="compositionally biased region" description="Basic and acidic residues" evidence="1">
    <location>
        <begin position="2458"/>
        <end position="2478"/>
    </location>
</feature>
<feature type="compositionally biased region" description="Basic and acidic residues" evidence="1">
    <location>
        <begin position="3268"/>
        <end position="3277"/>
    </location>
</feature>
<feature type="compositionally biased region" description="Basic and acidic residues" evidence="1">
    <location>
        <begin position="2734"/>
        <end position="2777"/>
    </location>
</feature>
<feature type="region of interest" description="Disordered" evidence="1">
    <location>
        <begin position="1768"/>
        <end position="1793"/>
    </location>
</feature>
<evidence type="ECO:0000313" key="3">
    <source>
        <dbReference type="Proteomes" id="UP000177798"/>
    </source>
</evidence>
<organism evidence="2 3">
    <name type="scientific">Sclerotinia sclerotiorum (strain ATCC 18683 / 1980 / Ss-1)</name>
    <name type="common">White mold</name>
    <name type="synonym">Whetzelinia sclerotiorum</name>
    <dbReference type="NCBI Taxonomy" id="665079"/>
    <lineage>
        <taxon>Eukaryota</taxon>
        <taxon>Fungi</taxon>
        <taxon>Dikarya</taxon>
        <taxon>Ascomycota</taxon>
        <taxon>Pezizomycotina</taxon>
        <taxon>Leotiomycetes</taxon>
        <taxon>Helotiales</taxon>
        <taxon>Sclerotiniaceae</taxon>
        <taxon>Sclerotinia</taxon>
    </lineage>
</organism>
<feature type="region of interest" description="Disordered" evidence="1">
    <location>
        <begin position="1830"/>
        <end position="1874"/>
    </location>
</feature>
<feature type="region of interest" description="Disordered" evidence="1">
    <location>
        <begin position="2935"/>
        <end position="3038"/>
    </location>
</feature>
<feature type="compositionally biased region" description="Polar residues" evidence="1">
    <location>
        <begin position="1"/>
        <end position="14"/>
    </location>
</feature>
<feature type="compositionally biased region" description="Polar residues" evidence="1">
    <location>
        <begin position="50"/>
        <end position="63"/>
    </location>
</feature>
<feature type="compositionally biased region" description="Acidic residues" evidence="1">
    <location>
        <begin position="2448"/>
        <end position="2457"/>
    </location>
</feature>
<feature type="compositionally biased region" description="Polar residues" evidence="1">
    <location>
        <begin position="3172"/>
        <end position="3182"/>
    </location>
</feature>
<sequence length="3412" mass="372931">MPVNLQPSTGTTGNLKKERSREGSRRMTTNSRPPLSHRIRASFEGKKSQDSTTTKHASFSGGSPTDPEVLRQAIDQAISGDAFQAGLASHIAKLLKPDIKAALDTIEPIVNAVLQHEILLKKTNVGMDHVLLSLESMADQEEAVDSTKARFSTHGALTSHPISDDPRSGELPLPISHISTPGTGTPRSFSNQKTRPLPSRSGTFTAGKLSEISDTLDSNNNKLGKLMDGITKINNLLISDERLDGLKESLEKNDTQTSVMQTQLDQLQENVRVIITRIGTDLGTNVKAINDQLAGVTTKLETAAVSHDAGGDAEVLQEISATLEVLNGNLDSGSSSNNVNLGLLKEEITTLQSTLDSQKEILLEIKEVNNNAMILAGIEKSNESHEAHIAILGELKQRNIQLMDMPNQPVLTSADTETLQTILKEVQKSNEAHEKHTAALESIKSSDTNTTILAELQKSNDSHLAHASALEGLKTSFTQPSEPTTSIDLEGLETKMDSLIETNTSILTEVQKSTESHVSHAAALENIKVLPIPPPEPIPAGESVVEIVEKNTGYIIEKLNSHAAILDDIKLNTKDATASTGVTVESFNNQFGSMSSVLETQKTLLEEIKSKDIPVIDLTPIISMLETHAVILEEIRDKEGEGSADFSPVISMLESHGAILEEIKTKGVGGRADFSPITSMLEAHGATLEEIRAKEAYIVDFSPIISTLESHTATLEEIKAKDAYVVDFSPITSTLESHGAVLHEIKSKDLQSSNSPVAVDMEAFETHFNSITGTLAAHTTALDDIKSKNGSSESALLVDTNIKALDEHFGSMASMLEAYTAALDEIKSKATRLEEPNSAAFDGHFNSLISKLESHTVVLDELKSRKNDSSPSSMPREEIPRLELFEPHITAIKSALNAHRIVLDDIKSEALAKNDMDAMVVDNILEPHIMVIKSTLNSHTAILEELKSNASTSEIGNSSLPKILESLDSHTNLLQEIKNADVSDEILTALHELQESNSTAFETLRESDVSDEILTALHTCNDSQEKLDRSLLELQTVMNTAASSEQNRKKSIEESEIQAPIAAVDLSGLETQINTVITTLESQNVVLKEIRDVTNSGMEVHSSHNATLDELRNAANASNDSHTTHAAVLGEIKDLTSMSNESHGAHSATLAVIRDATAALSSAHAAQITTLGELQEAIHKSNKSHNTHSSTLGEIKDATSSSNEAHLTHTTTLAELKVALIDSNASHASHTAVLADLKSQLSPDTAAEPMPAPILDTSGLHSQLTNIITTLESQTASLGEIKDTHNSHTTILGEIKDATTASNESHSAHRALLSEIKDATVQVHGMNEILITHTGFLQDLKEESGLRHTEISGNVEELKKIVVESSSKHEENLLKHGELIKEHGDLVRENHDGLKGTIAGLALGGIVGAGVMKAVDGEEGKLDKDDKVPEEAEEAKGITEEDMILEEEKSMLESEIPVAEELAPELTEQRLDSPVEEQVVTEIEAQLEPEIIIEEQKSINGDEDLLNLEKDAEAISTEPAVTLGIQEDNTAAHPALVEQEVELEVAVEKEEPIEEQTHIQTESPVQEVEVKRQLPAEELELATADTKDITLALDSDQAEENLPAQELVPEEIPRSIESEVPSETSPEIDISSINKEAEVEKNEEIGDTIADTIEEPHLVEDTSAVEKFEVHEQEQTPEKDGVAESSKDELEPEERHVVEEISSEEEIIAAGRSEKEVDGESKAIKEQVEDVVDGDNFPVDKIIPVAVEEDKSTEGVIPSIEDEEVHLVDEDIPAEEANSTKEVIPEISMGNSTVETEDIHPLKMNEELSESAAADLPSLDNRPAEILVPEVATGNPLTNPEEIDHLETKENLPEPEEIGVSSSDENSMDKKNGTNLQDLEMEASPLIPESSHGVSAEHVEISPPTGVIKPCNEEQITNEEAEKEQVVEEEPVESKIEILETHDLGSSNEEVRTERSESVTELPLEECSSESVVDPEIHVVESSDQDQNPIKNDMKVLETEDCEPSNRNASSQISENSVEPLQEECISELLVETKTSAPELKDHDQTPVESEETATEIDGSEHIKEEISSDPSETVGHLAETSISKATGETKSPVLELNNQGSVLVGNGGLPVEVNVSKLAVKELEDSEDRASLIRGEEGDLETDSQSRSNESISAEITESAVEQSEQTPDLAIENEIHVSESSDQDQVLVGNKEKSAEAEEVSESDITGCENLEQKLPLRVGERGAYEMKMKDALQDPVNGDEISSSTPETSEEVEDIVEDEEPSQSTERLAAEIPIKELDSENQFPDSNQEKNYLGTATDKLIPEPEAKDEKLIYIPELNKEIHFTTDDEGEAPSTEEQVIETYSGEPVIVKDPISEHAINEDPEDVRAREEIAVLNAQMATILDEEAEVKDNALIVEEANETIGNNVPAQTEILTGKEPKEAKGERHVEERTDLPKVQTPLQSQEIFEEQSEDELAEKGEKHVTSEQRSSESHAEDNLDDLAATSTDLEEDGSFKGPKFVASEDTILTNTDELVQDEEITPETDESTNQAQSAEDENLPEKESLEIPIGLEESTPQSLPPVEESTSEAMNDENSPLEVESVFGEEPHVLGSELVAVELPTETEPKDPQSAELGDGSGYPANIEEKRSLSDQHESENVTGEESRGTQFEPLPAMFAQDRELKDSKMKAVFKNSTVQGDVEGELSPETNLDIECENEEMADETPSVEYLEVIEAELKSEDNLGDASLPEEEESELVHEYLDDAKEPETEEKTPESTSDRIDSSKTVKDNPEENRAQELDDLAEVQSPQSSHEDTLFLNSSIQYAYELSRDEISSEVSSTDAESITLEENGYPVFESLPIQDSILTEINQASEDVNPAESQEAKNSSVVSSEHKIDATNESSSRGMLTIPINEGIVEEDVPIESKTVLGHRGTIAEVKNDYSPQEDTSRDEYVSKFLPGSEPQAQPSIGNFSDAIGTPRDEVISLGKKSLPKKGKSVTEPTQDQAFKANPSFSGEPPTILKDDKQIEDITSLKPQDDEAESPMQSYRQEEEFPSYEGSLGLGAFTGDYIDTEQLGRKVEPENMEIEAAQYPTQQANFSNPESVSEQRYSGYEETPLNAQTFSDYGDENETLEPEPEPVTSGFYSRHAHSAYGSSFDKFLTEQRYPDFEETPFATHTSFNRQYNSDKSVPEVEPQTTHESASYQHENYSKTYAFQEVFGDDTKAAKAPPITSKGQGKHLDDIPPTPSPSAMTKTSTEAFPTYDESRRPLISHELNLSLPARTPQYAETIHKTPKSENKHPYLTQNEPIRTSGLSRLPVASQRSAETFRKTPELKNQLSYHRYDELPTSKSPQGLTTSGLPTRIQSSVEKSRGNSEFGSQVRVPKRDEGHSGEFKFGLEIRDEAVVESKGEMEGSVDRGNIVNTRSLLRRFEGEE</sequence>
<feature type="compositionally biased region" description="Polar residues" evidence="1">
    <location>
        <begin position="2283"/>
        <end position="2293"/>
    </location>
</feature>
<feature type="compositionally biased region" description="Polar residues" evidence="1">
    <location>
        <begin position="3069"/>
        <end position="3086"/>
    </location>
</feature>
<feature type="region of interest" description="Disordered" evidence="1">
    <location>
        <begin position="2406"/>
        <end position="2652"/>
    </location>
</feature>
<reference evidence="3" key="1">
    <citation type="journal article" date="2017" name="Genome Biol. Evol.">
        <title>The complete genome sequence of the phytopathogenic fungus Sclerotinia sclerotiorum reveals insights into the genome architecture of broad host range pathogens.</title>
        <authorList>
            <person name="Derbyshire M."/>
            <person name="Denton-Giles M."/>
            <person name="Hegedus D."/>
            <person name="Seifbarghy S."/>
            <person name="Rollins J."/>
            <person name="van Kan J."/>
            <person name="Seidl M.F."/>
            <person name="Faino L."/>
            <person name="Mbengue M."/>
            <person name="Navaud O."/>
            <person name="Raffaele S."/>
            <person name="Hammond-Kosack K."/>
            <person name="Heard S."/>
            <person name="Oliver R."/>
        </authorList>
    </citation>
    <scope>NUCLEOTIDE SEQUENCE [LARGE SCALE GENOMIC DNA]</scope>
    <source>
        <strain evidence="3">ATCC 18683 / 1980 / Ss-1</strain>
    </source>
</reference>
<feature type="region of interest" description="Disordered" evidence="1">
    <location>
        <begin position="1888"/>
        <end position="2021"/>
    </location>
</feature>
<feature type="region of interest" description="Disordered" evidence="1">
    <location>
        <begin position="1"/>
        <end position="67"/>
    </location>
</feature>
<feature type="compositionally biased region" description="Acidic residues" evidence="1">
    <location>
        <begin position="3103"/>
        <end position="3114"/>
    </location>
</feature>
<feature type="region of interest" description="Disordered" evidence="1">
    <location>
        <begin position="1596"/>
        <end position="1634"/>
    </location>
</feature>
<feature type="region of interest" description="Disordered" evidence="1">
    <location>
        <begin position="2851"/>
        <end position="2885"/>
    </location>
</feature>
<feature type="region of interest" description="Disordered" evidence="1">
    <location>
        <begin position="3149"/>
        <end position="3182"/>
    </location>
</feature>
<proteinExistence type="predicted"/>
<feature type="compositionally biased region" description="Basic and acidic residues" evidence="1">
    <location>
        <begin position="1842"/>
        <end position="1852"/>
    </location>
</feature>
<feature type="compositionally biased region" description="Basic and acidic residues" evidence="1">
    <location>
        <begin position="2417"/>
        <end position="2436"/>
    </location>
</feature>
<gene>
    <name evidence="2" type="ORF">sscle_04g038960</name>
</gene>
<feature type="region of interest" description="Disordered" evidence="1">
    <location>
        <begin position="2035"/>
        <end position="2093"/>
    </location>
</feature>
<feature type="compositionally biased region" description="Polar residues" evidence="1">
    <location>
        <begin position="3325"/>
        <end position="3355"/>
    </location>
</feature>
<feature type="compositionally biased region" description="Polar residues" evidence="1">
    <location>
        <begin position="2406"/>
        <end position="2415"/>
    </location>
</feature>
<feature type="region of interest" description="Disordered" evidence="1">
    <location>
        <begin position="3069"/>
        <end position="3121"/>
    </location>
</feature>
<feature type="region of interest" description="Disordered" evidence="1">
    <location>
        <begin position="2696"/>
        <end position="2796"/>
    </location>
</feature>
<feature type="compositionally biased region" description="Acidic residues" evidence="1">
    <location>
        <begin position="2515"/>
        <end position="2527"/>
    </location>
</feature>
<feature type="compositionally biased region" description="Basic and acidic residues" evidence="1">
    <location>
        <begin position="2221"/>
        <end position="2235"/>
    </location>
</feature>
<feature type="compositionally biased region" description="Basic and acidic residues" evidence="1">
    <location>
        <begin position="2624"/>
        <end position="2645"/>
    </location>
</feature>
<feature type="compositionally biased region" description="Polar residues" evidence="1">
    <location>
        <begin position="2005"/>
        <end position="2019"/>
    </location>
</feature>
<name>A0A1D9Q2K6_SCLS1</name>
<dbReference type="Proteomes" id="UP000177798">
    <property type="component" value="Chromosome 4"/>
</dbReference>
<feature type="compositionally biased region" description="Polar residues" evidence="1">
    <location>
        <begin position="3280"/>
        <end position="3291"/>
    </location>
</feature>
<evidence type="ECO:0000256" key="1">
    <source>
        <dbReference type="SAM" id="MobiDB-lite"/>
    </source>
</evidence>
<feature type="compositionally biased region" description="Basic and acidic residues" evidence="1">
    <location>
        <begin position="3361"/>
        <end position="3371"/>
    </location>
</feature>
<accession>A0A1D9Q2K6</accession>
<feature type="region of interest" description="Disordered" evidence="1">
    <location>
        <begin position="3268"/>
        <end position="3371"/>
    </location>
</feature>
<feature type="region of interest" description="Disordered" evidence="1">
    <location>
        <begin position="3202"/>
        <end position="3242"/>
    </location>
</feature>
<feature type="region of interest" description="Disordered" evidence="1">
    <location>
        <begin position="2126"/>
        <end position="2307"/>
    </location>
</feature>
<feature type="compositionally biased region" description="Polar residues" evidence="1">
    <location>
        <begin position="2081"/>
        <end position="2090"/>
    </location>
</feature>
<dbReference type="VEuPathDB" id="FungiDB:sscle_04g038960"/>
<feature type="compositionally biased region" description="Polar residues" evidence="1">
    <location>
        <begin position="3152"/>
        <end position="3165"/>
    </location>
</feature>
<feature type="compositionally biased region" description="Polar residues" evidence="1">
    <location>
        <begin position="177"/>
        <end position="204"/>
    </location>
</feature>
<feature type="compositionally biased region" description="Acidic residues" evidence="1">
    <location>
        <begin position="1916"/>
        <end position="1931"/>
    </location>
</feature>
<feature type="compositionally biased region" description="Basic and acidic residues" evidence="1">
    <location>
        <begin position="15"/>
        <end position="25"/>
    </location>
</feature>
<feature type="compositionally biased region" description="Acidic residues" evidence="1">
    <location>
        <begin position="2251"/>
        <end position="2264"/>
    </location>
</feature>
<feature type="region of interest" description="Disordered" evidence="1">
    <location>
        <begin position="1665"/>
        <end position="1699"/>
    </location>
</feature>
<protein>
    <submittedName>
        <fullName evidence="2">Uncharacterized protein</fullName>
    </submittedName>
</protein>
<dbReference type="OrthoDB" id="3563205at2759"/>
<feature type="compositionally biased region" description="Polar residues" evidence="1">
    <location>
        <begin position="3226"/>
        <end position="3236"/>
    </location>
</feature>
<feature type="compositionally biased region" description="Polar residues" evidence="1">
    <location>
        <begin position="2144"/>
        <end position="2168"/>
    </location>
</feature>